<dbReference type="RefSeq" id="WP_246381276.1">
    <property type="nucleotide sequence ID" value="NZ_JACHWU010000001.1"/>
</dbReference>
<feature type="compositionally biased region" description="Low complexity" evidence="1">
    <location>
        <begin position="36"/>
        <end position="57"/>
    </location>
</feature>
<feature type="region of interest" description="Disordered" evidence="1">
    <location>
        <begin position="26"/>
        <end position="101"/>
    </location>
</feature>
<evidence type="ECO:0000313" key="3">
    <source>
        <dbReference type="EMBL" id="MBB3049486.1"/>
    </source>
</evidence>
<feature type="domain" description="DUF4232" evidence="2">
    <location>
        <begin position="104"/>
        <end position="237"/>
    </location>
</feature>
<protein>
    <recommendedName>
        <fullName evidence="2">DUF4232 domain-containing protein</fullName>
    </recommendedName>
</protein>
<accession>A0A839RVQ4</accession>
<gene>
    <name evidence="3" type="ORF">FHS23_000481</name>
</gene>
<proteinExistence type="predicted"/>
<dbReference type="InterPro" id="IPR025326">
    <property type="entry name" value="DUF4232"/>
</dbReference>
<name>A0A839RVQ4_9PSEU</name>
<evidence type="ECO:0000313" key="4">
    <source>
        <dbReference type="Proteomes" id="UP000550714"/>
    </source>
</evidence>
<dbReference type="PROSITE" id="PS51257">
    <property type="entry name" value="PROKAR_LIPOPROTEIN"/>
    <property type="match status" value="1"/>
</dbReference>
<reference evidence="3 4" key="1">
    <citation type="submission" date="2020-08" db="EMBL/GenBank/DDBJ databases">
        <title>Genomic Encyclopedia of Type Strains, Phase III (KMG-III): the genomes of soil and plant-associated and newly described type strains.</title>
        <authorList>
            <person name="Whitman W."/>
        </authorList>
    </citation>
    <scope>NUCLEOTIDE SEQUENCE [LARGE SCALE GENOMIC DNA]</scope>
    <source>
        <strain evidence="3 4">CECT 8577</strain>
    </source>
</reference>
<feature type="compositionally biased region" description="Gly residues" evidence="1">
    <location>
        <begin position="70"/>
        <end position="80"/>
    </location>
</feature>
<dbReference type="EMBL" id="JACHWU010000001">
    <property type="protein sequence ID" value="MBB3049486.1"/>
    <property type="molecule type" value="Genomic_DNA"/>
</dbReference>
<evidence type="ECO:0000256" key="1">
    <source>
        <dbReference type="SAM" id="MobiDB-lite"/>
    </source>
</evidence>
<dbReference type="AlphaFoldDB" id="A0A839RVQ4"/>
<sequence length="241" mass="24176">MNKMRETASQKSLVAGVAILGLVLAGCGGSPGTSDSSGEAQQAPSAAPAANGSGDSSTTADEGTADDGARGGSGGDGSGDGSPRQDAPKQAVPSNERGGSADTCLAADLELSLGHGQGTAGTHYRPLRFTNVSDSPCVIHGFPGVSYVAGDDGHQVGTAAYRTGGKGDPVTIQPGRTAHADVGFVQVRNYDPAECKPTPVRGLRVYPPHETNSMFVRAPGTGCAEFPDGQQLTVATVEPGR</sequence>
<dbReference type="Pfam" id="PF14016">
    <property type="entry name" value="DUF4232"/>
    <property type="match status" value="1"/>
</dbReference>
<keyword evidence="4" id="KW-1185">Reference proteome</keyword>
<organism evidence="3 4">
    <name type="scientific">Prauserella isguenensis</name>
    <dbReference type="NCBI Taxonomy" id="1470180"/>
    <lineage>
        <taxon>Bacteria</taxon>
        <taxon>Bacillati</taxon>
        <taxon>Actinomycetota</taxon>
        <taxon>Actinomycetes</taxon>
        <taxon>Pseudonocardiales</taxon>
        <taxon>Pseudonocardiaceae</taxon>
        <taxon>Prauserella</taxon>
    </lineage>
</organism>
<evidence type="ECO:0000259" key="2">
    <source>
        <dbReference type="Pfam" id="PF14016"/>
    </source>
</evidence>
<comment type="caution">
    <text evidence="3">The sequence shown here is derived from an EMBL/GenBank/DDBJ whole genome shotgun (WGS) entry which is preliminary data.</text>
</comment>
<dbReference type="Proteomes" id="UP000550714">
    <property type="component" value="Unassembled WGS sequence"/>
</dbReference>